<dbReference type="PANTHER" id="PTHR42920:SF11">
    <property type="entry name" value="INNER MEMBRANE PROTEIN YTFF"/>
    <property type="match status" value="1"/>
</dbReference>
<evidence type="ECO:0000313" key="9">
    <source>
        <dbReference type="Proteomes" id="UP000199150"/>
    </source>
</evidence>
<feature type="transmembrane region" description="Helical" evidence="6">
    <location>
        <begin position="188"/>
        <end position="209"/>
    </location>
</feature>
<name>A0A1G4TH05_9CAUL</name>
<keyword evidence="9" id="KW-1185">Reference proteome</keyword>
<dbReference type="STRING" id="260084.SAMN02927928_3559"/>
<keyword evidence="4 6" id="KW-1133">Transmembrane helix</keyword>
<dbReference type="InterPro" id="IPR000620">
    <property type="entry name" value="EamA_dom"/>
</dbReference>
<feature type="transmembrane region" description="Helical" evidence="6">
    <location>
        <begin position="276"/>
        <end position="294"/>
    </location>
</feature>
<keyword evidence="5 6" id="KW-0472">Membrane</keyword>
<reference evidence="9" key="1">
    <citation type="submission" date="2016-10" db="EMBL/GenBank/DDBJ databases">
        <authorList>
            <person name="Varghese N."/>
            <person name="Submissions S."/>
        </authorList>
    </citation>
    <scope>NUCLEOTIDE SEQUENCE [LARGE SCALE GENOMIC DNA]</scope>
    <source>
        <strain evidence="9">CGMCC 1.3431</strain>
    </source>
</reference>
<dbReference type="RefSeq" id="WP_090650494.1">
    <property type="nucleotide sequence ID" value="NZ_CBCRYE010000002.1"/>
</dbReference>
<gene>
    <name evidence="8" type="ORF">SAMN02927928_3559</name>
</gene>
<feature type="transmembrane region" description="Helical" evidence="6">
    <location>
        <begin position="156"/>
        <end position="176"/>
    </location>
</feature>
<dbReference type="PANTHER" id="PTHR42920">
    <property type="entry name" value="OS03G0707200 PROTEIN-RELATED"/>
    <property type="match status" value="1"/>
</dbReference>
<keyword evidence="2" id="KW-1003">Cell membrane</keyword>
<dbReference type="AlphaFoldDB" id="A0A1G4TH05"/>
<dbReference type="Proteomes" id="UP000199150">
    <property type="component" value="Unassembled WGS sequence"/>
</dbReference>
<feature type="domain" description="EamA" evidence="7">
    <location>
        <begin position="11"/>
        <end position="142"/>
    </location>
</feature>
<accession>A0A1G4TH05</accession>
<feature type="transmembrane region" description="Helical" evidence="6">
    <location>
        <begin position="38"/>
        <end position="57"/>
    </location>
</feature>
<evidence type="ECO:0000259" key="7">
    <source>
        <dbReference type="Pfam" id="PF00892"/>
    </source>
</evidence>
<feature type="transmembrane region" description="Helical" evidence="6">
    <location>
        <begin position="126"/>
        <end position="144"/>
    </location>
</feature>
<dbReference type="OrthoDB" id="9806889at2"/>
<evidence type="ECO:0000256" key="2">
    <source>
        <dbReference type="ARBA" id="ARBA00022475"/>
    </source>
</evidence>
<keyword evidence="3 6" id="KW-0812">Transmembrane</keyword>
<evidence type="ECO:0000313" key="8">
    <source>
        <dbReference type="EMBL" id="SCW80567.1"/>
    </source>
</evidence>
<evidence type="ECO:0000256" key="1">
    <source>
        <dbReference type="ARBA" id="ARBA00004651"/>
    </source>
</evidence>
<dbReference type="SUPFAM" id="SSF103481">
    <property type="entry name" value="Multidrug resistance efflux transporter EmrE"/>
    <property type="match status" value="2"/>
</dbReference>
<proteinExistence type="predicted"/>
<dbReference type="Pfam" id="PF00892">
    <property type="entry name" value="EamA"/>
    <property type="match status" value="2"/>
</dbReference>
<dbReference type="EMBL" id="FMTS01000008">
    <property type="protein sequence ID" value="SCW80567.1"/>
    <property type="molecule type" value="Genomic_DNA"/>
</dbReference>
<comment type="subcellular location">
    <subcellularLocation>
        <location evidence="1">Cell membrane</location>
        <topology evidence="1">Multi-pass membrane protein</topology>
    </subcellularLocation>
</comment>
<feature type="transmembrane region" description="Helical" evidence="6">
    <location>
        <begin position="97"/>
        <end position="119"/>
    </location>
</feature>
<protein>
    <submittedName>
        <fullName evidence="8">Permease of the drug/metabolite transporter (DMT) superfamily</fullName>
    </submittedName>
</protein>
<evidence type="ECO:0000256" key="3">
    <source>
        <dbReference type="ARBA" id="ARBA00022692"/>
    </source>
</evidence>
<evidence type="ECO:0000256" key="5">
    <source>
        <dbReference type="ARBA" id="ARBA00023136"/>
    </source>
</evidence>
<feature type="transmembrane region" description="Helical" evidence="6">
    <location>
        <begin position="253"/>
        <end position="270"/>
    </location>
</feature>
<feature type="transmembrane region" description="Helical" evidence="6">
    <location>
        <begin position="221"/>
        <end position="241"/>
    </location>
</feature>
<dbReference type="InterPro" id="IPR037185">
    <property type="entry name" value="EmrE-like"/>
</dbReference>
<dbReference type="InterPro" id="IPR051258">
    <property type="entry name" value="Diverse_Substrate_Transporter"/>
</dbReference>
<feature type="transmembrane region" description="Helical" evidence="6">
    <location>
        <begin position="69"/>
        <end position="91"/>
    </location>
</feature>
<feature type="domain" description="EamA" evidence="7">
    <location>
        <begin position="158"/>
        <end position="292"/>
    </location>
</feature>
<sequence length="302" mass="32642">MHSRAVLFRAYGLLTLTSLIWAGNSVAGKIAAGHIDPILLTTLRWSIAALVITALSIKHLKADWPVIKHHWPLLFGYGASGFALFNILLYSALTQTAAVNVMIEQAGIPLIIFLGNFLLLRIKATAAQLVGFVMTFAGVLITASHGDIHQLLHLKLNIGDVMMLGAILVYGGYTISLKWKPMIHWQSLLAIPCIGGAVTCVPFLIWRAFTHPFGAPDVTGWGVVVYASLFVALLASTTYIAGIELIGPNRAGLFINLLPIFGVFLAVLILREPLHGFHLVALALVCGGIVLSEWSRLRPAKT</sequence>
<organism evidence="8 9">
    <name type="scientific">Asticcacaulis taihuensis</name>
    <dbReference type="NCBI Taxonomy" id="260084"/>
    <lineage>
        <taxon>Bacteria</taxon>
        <taxon>Pseudomonadati</taxon>
        <taxon>Pseudomonadota</taxon>
        <taxon>Alphaproteobacteria</taxon>
        <taxon>Caulobacterales</taxon>
        <taxon>Caulobacteraceae</taxon>
        <taxon>Asticcacaulis</taxon>
    </lineage>
</organism>
<evidence type="ECO:0000256" key="4">
    <source>
        <dbReference type="ARBA" id="ARBA00022989"/>
    </source>
</evidence>
<evidence type="ECO:0000256" key="6">
    <source>
        <dbReference type="SAM" id="Phobius"/>
    </source>
</evidence>
<dbReference type="GO" id="GO:0005886">
    <property type="term" value="C:plasma membrane"/>
    <property type="evidence" value="ECO:0007669"/>
    <property type="project" value="UniProtKB-SubCell"/>
</dbReference>